<reference evidence="3" key="1">
    <citation type="submission" date="2022-10" db="EMBL/GenBank/DDBJ databases">
        <title>Tapping the CABI collections for fungal endophytes: first genome assemblies for Collariella, Neodidymelliopsis, Ascochyta clinopodiicola, Didymella pomorum, Didymosphaeria variabile, Neocosmospora piperis and Neocucurbitaria cava.</title>
        <authorList>
            <person name="Hill R."/>
        </authorList>
    </citation>
    <scope>NUCLEOTIDE SEQUENCE</scope>
    <source>
        <strain evidence="3">IMI 356815</strain>
    </source>
</reference>
<dbReference type="SUPFAM" id="SSF56973">
    <property type="entry name" value="Aerolisin/ETX pore-forming domain"/>
    <property type="match status" value="1"/>
</dbReference>
<evidence type="ECO:0000256" key="2">
    <source>
        <dbReference type="SAM" id="SignalP"/>
    </source>
</evidence>
<sequence>MKLLNTLLGLSTALVIGVAAIGDCDSGPFAALQAVGDKHDSSDFDVEICETQWNSGQVVRGVEVWGSKNRISGISLTYSNQDKSHLVGARDGDYHQSLDWDPFTVQVTRTVLWSDKDANQLGGLRIELSNGDTIEMKVDKISESTFSPDIGSGIMLGGWGRADDHITAWGWLFLEDKVDKIQIGDFVWDQDQDDFAKSQAGIKKTVKASQGQYNSASNTTTIAFDISDTVSNSYSYSQSVHFNFGMGYSLEISAQVAGAGPKATTSVSFEVGTESKKEWTETQSTTLTFKVSQPALSGKTTMCIGYVEYGEFDMGYEANVHIVLKNGKTFDFRERGERKQTMFGQAQTACADEDGDHSSESPEDFVNRHRPATTKRENRKRESRFISRGPVA</sequence>
<dbReference type="GeneID" id="80908460"/>
<evidence type="ECO:0000313" key="3">
    <source>
        <dbReference type="EMBL" id="KAJ4353204.1"/>
    </source>
</evidence>
<dbReference type="SUPFAM" id="SSF51101">
    <property type="entry name" value="Mannose-binding lectins"/>
    <property type="match status" value="1"/>
</dbReference>
<dbReference type="OrthoDB" id="3758675at2759"/>
<feature type="chain" id="PRO_5040794392" description="Jacalin-type lectin domain-containing protein" evidence="2">
    <location>
        <begin position="21"/>
        <end position="392"/>
    </location>
</feature>
<dbReference type="InterPro" id="IPR036404">
    <property type="entry name" value="Jacalin-like_lectin_dom_sf"/>
</dbReference>
<keyword evidence="2" id="KW-0732">Signal</keyword>
<dbReference type="AlphaFoldDB" id="A0A9W8XKL1"/>
<feature type="signal peptide" evidence="2">
    <location>
        <begin position="1"/>
        <end position="20"/>
    </location>
</feature>
<evidence type="ECO:0000256" key="1">
    <source>
        <dbReference type="SAM" id="MobiDB-lite"/>
    </source>
</evidence>
<comment type="caution">
    <text evidence="3">The sequence shown here is derived from an EMBL/GenBank/DDBJ whole genome shotgun (WGS) entry which is preliminary data.</text>
</comment>
<proteinExistence type="predicted"/>
<name>A0A9W8XKL1_9PLEO</name>
<feature type="region of interest" description="Disordered" evidence="1">
    <location>
        <begin position="341"/>
        <end position="392"/>
    </location>
</feature>
<dbReference type="EMBL" id="JAPEUX010000004">
    <property type="protein sequence ID" value="KAJ4353204.1"/>
    <property type="molecule type" value="Genomic_DNA"/>
</dbReference>
<evidence type="ECO:0008006" key="5">
    <source>
        <dbReference type="Google" id="ProtNLM"/>
    </source>
</evidence>
<gene>
    <name evidence="3" type="ORF">N0V89_004930</name>
</gene>
<evidence type="ECO:0000313" key="4">
    <source>
        <dbReference type="Proteomes" id="UP001140513"/>
    </source>
</evidence>
<dbReference type="RefSeq" id="XP_056070978.1">
    <property type="nucleotide sequence ID" value="XM_056213711.1"/>
</dbReference>
<organism evidence="3 4">
    <name type="scientific">Didymosphaeria variabile</name>
    <dbReference type="NCBI Taxonomy" id="1932322"/>
    <lineage>
        <taxon>Eukaryota</taxon>
        <taxon>Fungi</taxon>
        <taxon>Dikarya</taxon>
        <taxon>Ascomycota</taxon>
        <taxon>Pezizomycotina</taxon>
        <taxon>Dothideomycetes</taxon>
        <taxon>Pleosporomycetidae</taxon>
        <taxon>Pleosporales</taxon>
        <taxon>Massarineae</taxon>
        <taxon>Didymosphaeriaceae</taxon>
        <taxon>Didymosphaeria</taxon>
    </lineage>
</organism>
<dbReference type="Proteomes" id="UP001140513">
    <property type="component" value="Unassembled WGS sequence"/>
</dbReference>
<accession>A0A9W8XKL1</accession>
<dbReference type="Gene3D" id="2.170.15.10">
    <property type="entry name" value="Proaerolysin, chain A, domain 3"/>
    <property type="match status" value="1"/>
</dbReference>
<protein>
    <recommendedName>
        <fullName evidence="5">Jacalin-type lectin domain-containing protein</fullName>
    </recommendedName>
</protein>
<feature type="compositionally biased region" description="Basic and acidic residues" evidence="1">
    <location>
        <begin position="374"/>
        <end position="385"/>
    </location>
</feature>
<keyword evidence="4" id="KW-1185">Reference proteome</keyword>